<feature type="region of interest" description="Disordered" evidence="1">
    <location>
        <begin position="1"/>
        <end position="33"/>
    </location>
</feature>
<sequence>MAIFLNQYNERNKDKLGSPPQWENDSTPKQETSILYDSGKSKLILLKRKLKRKSLVQMEKTF</sequence>
<dbReference type="RefSeq" id="XP_024734223.1">
    <property type="nucleotide sequence ID" value="XM_024880790.1"/>
</dbReference>
<proteinExistence type="predicted"/>
<organism evidence="2 3">
    <name type="scientific">Hyaloscypha bicolor E</name>
    <dbReference type="NCBI Taxonomy" id="1095630"/>
    <lineage>
        <taxon>Eukaryota</taxon>
        <taxon>Fungi</taxon>
        <taxon>Dikarya</taxon>
        <taxon>Ascomycota</taxon>
        <taxon>Pezizomycotina</taxon>
        <taxon>Leotiomycetes</taxon>
        <taxon>Helotiales</taxon>
        <taxon>Hyaloscyphaceae</taxon>
        <taxon>Hyaloscypha</taxon>
        <taxon>Hyaloscypha bicolor</taxon>
    </lineage>
</organism>
<reference evidence="2 3" key="1">
    <citation type="submission" date="2016-04" db="EMBL/GenBank/DDBJ databases">
        <title>A degradative enzymes factory behind the ericoid mycorrhizal symbiosis.</title>
        <authorList>
            <consortium name="DOE Joint Genome Institute"/>
            <person name="Martino E."/>
            <person name="Morin E."/>
            <person name="Grelet G."/>
            <person name="Kuo A."/>
            <person name="Kohler A."/>
            <person name="Daghino S."/>
            <person name="Barry K."/>
            <person name="Choi C."/>
            <person name="Cichocki N."/>
            <person name="Clum A."/>
            <person name="Copeland A."/>
            <person name="Hainaut M."/>
            <person name="Haridas S."/>
            <person name="Labutti K."/>
            <person name="Lindquist E."/>
            <person name="Lipzen A."/>
            <person name="Khouja H.-R."/>
            <person name="Murat C."/>
            <person name="Ohm R."/>
            <person name="Olson A."/>
            <person name="Spatafora J."/>
            <person name="Veneault-Fourrey C."/>
            <person name="Henrissat B."/>
            <person name="Grigoriev I."/>
            <person name="Martin F."/>
            <person name="Perotto S."/>
        </authorList>
    </citation>
    <scope>NUCLEOTIDE SEQUENCE [LARGE SCALE GENOMIC DNA]</scope>
    <source>
        <strain evidence="2 3">E</strain>
    </source>
</reference>
<evidence type="ECO:0000313" key="2">
    <source>
        <dbReference type="EMBL" id="PMD57319.1"/>
    </source>
</evidence>
<evidence type="ECO:0000256" key="1">
    <source>
        <dbReference type="SAM" id="MobiDB-lite"/>
    </source>
</evidence>
<dbReference type="AlphaFoldDB" id="A0A2J6T2T0"/>
<dbReference type="InParanoid" id="A0A2J6T2T0"/>
<feature type="compositionally biased region" description="Polar residues" evidence="1">
    <location>
        <begin position="21"/>
        <end position="33"/>
    </location>
</feature>
<feature type="non-terminal residue" evidence="2">
    <location>
        <position position="1"/>
    </location>
</feature>
<evidence type="ECO:0000313" key="3">
    <source>
        <dbReference type="Proteomes" id="UP000235371"/>
    </source>
</evidence>
<dbReference type="Proteomes" id="UP000235371">
    <property type="component" value="Unassembled WGS sequence"/>
</dbReference>
<dbReference type="GeneID" id="36588867"/>
<protein>
    <submittedName>
        <fullName evidence="2">Uncharacterized protein</fullName>
    </submittedName>
</protein>
<dbReference type="EMBL" id="KZ613847">
    <property type="protein sequence ID" value="PMD57319.1"/>
    <property type="molecule type" value="Genomic_DNA"/>
</dbReference>
<keyword evidence="3" id="KW-1185">Reference proteome</keyword>
<name>A0A2J6T2T0_9HELO</name>
<gene>
    <name evidence="2" type="ORF">K444DRAFT_615773</name>
</gene>
<accession>A0A2J6T2T0</accession>